<dbReference type="OrthoDB" id="1041979at2"/>
<name>A0A1N7MTG6_9BACT</name>
<dbReference type="STRING" id="529505.SAMN05421761_107123"/>
<evidence type="ECO:0000313" key="4">
    <source>
        <dbReference type="EMBL" id="SIS89360.1"/>
    </source>
</evidence>
<feature type="signal peptide" evidence="1">
    <location>
        <begin position="1"/>
        <end position="21"/>
    </location>
</feature>
<dbReference type="Pfam" id="PF18620">
    <property type="entry name" value="DUF5627"/>
    <property type="match status" value="1"/>
</dbReference>
<dbReference type="Gene3D" id="2.40.128.420">
    <property type="match status" value="1"/>
</dbReference>
<evidence type="ECO:0008006" key="6">
    <source>
        <dbReference type="Google" id="ProtNLM"/>
    </source>
</evidence>
<evidence type="ECO:0000256" key="1">
    <source>
        <dbReference type="SAM" id="SignalP"/>
    </source>
</evidence>
<accession>A0A1N7MTG6</accession>
<dbReference type="InterPro" id="IPR040580">
    <property type="entry name" value="DUF5627"/>
</dbReference>
<evidence type="ECO:0000259" key="2">
    <source>
        <dbReference type="Pfam" id="PF08522"/>
    </source>
</evidence>
<dbReference type="Proteomes" id="UP000186026">
    <property type="component" value="Unassembled WGS sequence"/>
</dbReference>
<dbReference type="Gene3D" id="2.60.40.1740">
    <property type="entry name" value="hypothetical protein (bacova_03559)"/>
    <property type="match status" value="1"/>
</dbReference>
<feature type="domain" description="DUF5627" evidence="3">
    <location>
        <begin position="195"/>
        <end position="331"/>
    </location>
</feature>
<sequence length="342" mass="38373">MKKVLFSMVIMIIGVSSCVNQDWEFPDFDYQTVYFAHQYPVRTITQGEDIFDTTLDNEGKFRIMATTGGVYTSRQQLRLGIEMDPTLAENLLFSEGGDEVRVLPTEYFQMAASEIIIPRGEIIGGVEVQLTGAFFDDPLAIKNTYVVPLRITSVDNADSILVGRSTLPNPNPHVIGDWDVTPKDFVLYAVKYINPWHGIYLRRGQDVILGKEGNEDLSGTVVRRARFVEEDELNDLHTASRTAVEFPITIETSDGSNEDINLMLNFDNDGNCTVSSLTDGVTASGSGKFSKRGEKNSWGNQDRDAIYLNYEINHPRMTVVSTDTLVMRNRGVRFETFNPVLK</sequence>
<dbReference type="Pfam" id="PF08522">
    <property type="entry name" value="BT_3987-like_N"/>
    <property type="match status" value="1"/>
</dbReference>
<evidence type="ECO:0000313" key="5">
    <source>
        <dbReference type="Proteomes" id="UP000186026"/>
    </source>
</evidence>
<proteinExistence type="predicted"/>
<organism evidence="4 5">
    <name type="scientific">Belliella pelovolcani</name>
    <dbReference type="NCBI Taxonomy" id="529505"/>
    <lineage>
        <taxon>Bacteria</taxon>
        <taxon>Pseudomonadati</taxon>
        <taxon>Bacteroidota</taxon>
        <taxon>Cytophagia</taxon>
        <taxon>Cytophagales</taxon>
        <taxon>Cyclobacteriaceae</taxon>
        <taxon>Belliella</taxon>
    </lineage>
</organism>
<protein>
    <recommendedName>
        <fullName evidence="6">Adhesin</fullName>
    </recommendedName>
</protein>
<feature type="domain" description="BT-3987-like N-terminal" evidence="2">
    <location>
        <begin position="31"/>
        <end position="157"/>
    </location>
</feature>
<dbReference type="AlphaFoldDB" id="A0A1N7MTG6"/>
<dbReference type="EMBL" id="FTOP01000007">
    <property type="protein sequence ID" value="SIS89360.1"/>
    <property type="molecule type" value="Genomic_DNA"/>
</dbReference>
<dbReference type="InterPro" id="IPR013728">
    <property type="entry name" value="BT_3987-like_N"/>
</dbReference>
<keyword evidence="5" id="KW-1185">Reference proteome</keyword>
<evidence type="ECO:0000259" key="3">
    <source>
        <dbReference type="Pfam" id="PF18620"/>
    </source>
</evidence>
<reference evidence="5" key="1">
    <citation type="submission" date="2017-01" db="EMBL/GenBank/DDBJ databases">
        <authorList>
            <person name="Varghese N."/>
            <person name="Submissions S."/>
        </authorList>
    </citation>
    <scope>NUCLEOTIDE SEQUENCE [LARGE SCALE GENOMIC DNA]</scope>
    <source>
        <strain evidence="5">DSM 46698</strain>
    </source>
</reference>
<keyword evidence="1" id="KW-0732">Signal</keyword>
<feature type="chain" id="PRO_5012478703" description="Adhesin" evidence="1">
    <location>
        <begin position="22"/>
        <end position="342"/>
    </location>
</feature>
<dbReference type="PROSITE" id="PS51257">
    <property type="entry name" value="PROKAR_LIPOPROTEIN"/>
    <property type="match status" value="1"/>
</dbReference>
<gene>
    <name evidence="4" type="ORF">SAMN05421761_107123</name>
</gene>
<dbReference type="RefSeq" id="WP_076500992.1">
    <property type="nucleotide sequence ID" value="NZ_FTOP01000007.1"/>
</dbReference>